<evidence type="ECO:0000313" key="1">
    <source>
        <dbReference type="EMBL" id="KAJ9659047.1"/>
    </source>
</evidence>
<organism evidence="1 2">
    <name type="scientific">Neophaeococcomyces mojaviensis</name>
    <dbReference type="NCBI Taxonomy" id="3383035"/>
    <lineage>
        <taxon>Eukaryota</taxon>
        <taxon>Fungi</taxon>
        <taxon>Dikarya</taxon>
        <taxon>Ascomycota</taxon>
        <taxon>Pezizomycotina</taxon>
        <taxon>Eurotiomycetes</taxon>
        <taxon>Chaetothyriomycetidae</taxon>
        <taxon>Chaetothyriales</taxon>
        <taxon>Chaetothyriales incertae sedis</taxon>
        <taxon>Neophaeococcomyces</taxon>
    </lineage>
</organism>
<comment type="caution">
    <text evidence="1">The sequence shown here is derived from an EMBL/GenBank/DDBJ whole genome shotgun (WGS) entry which is preliminary data.</text>
</comment>
<keyword evidence="2" id="KW-1185">Reference proteome</keyword>
<gene>
    <name evidence="1" type="ORF">H2198_003336</name>
</gene>
<proteinExistence type="predicted"/>
<sequence>MAVSRDIAGALESCSRETERTPLLADYEHDQNLQRAQISSTFRHEETEAAQVGLDQKSHLLPNNPTWRAESWLLLSYAAPLIGTYLLQYFYSVVTIFVAGHINSEALAAASIGVFTMNIIGFSVFEGMATALDTLCAQAYGSGNIKGVGIHVQRMLLCMGIVAVPIAAFWICSPWILSLFVKQTYLAVRAGQFLHVSLIGVPGYASFEALKRFSQAQGDFTSSLVVLIICAPVNVFLNWLFVFKFGWGLEGTALASALTNDLRPILMLAYLLIFNRWTLQCWGGFDKAALQKWGPMISLSTAGAILNLSEWFAFEVLTFSSSYISTTHIAAQTILSTVSILVWHIPFSVSVAVSTRIGHLVGSGALKNVRRVIPFYAAVFIVVGIFDGTVVFALRKQIAKLFSEDPAVQEIATRTIPLVAIFQLIDAILAGTSGVLRGFGRQSFAAWASFLVNYFAAVPLALWLELGSPGLGLVGCWTALQGGMIIVSTLEVGAIKFMSWKKCVEDAQSRD</sequence>
<dbReference type="Proteomes" id="UP001172386">
    <property type="component" value="Unassembled WGS sequence"/>
</dbReference>
<name>A0ACC3ABK6_9EURO</name>
<accession>A0ACC3ABK6</accession>
<evidence type="ECO:0000313" key="2">
    <source>
        <dbReference type="Proteomes" id="UP001172386"/>
    </source>
</evidence>
<protein>
    <submittedName>
        <fullName evidence="1">Uncharacterized protein</fullName>
    </submittedName>
</protein>
<reference evidence="1" key="1">
    <citation type="submission" date="2022-10" db="EMBL/GenBank/DDBJ databases">
        <title>Culturing micro-colonial fungi from biological soil crusts in the Mojave desert and describing Neophaeococcomyces mojavensis, and introducing the new genera and species Taxawa tesnikishii.</title>
        <authorList>
            <person name="Kurbessoian T."/>
            <person name="Stajich J.E."/>
        </authorList>
    </citation>
    <scope>NUCLEOTIDE SEQUENCE</scope>
    <source>
        <strain evidence="1">JES_112</strain>
    </source>
</reference>
<dbReference type="EMBL" id="JAPDRQ010000044">
    <property type="protein sequence ID" value="KAJ9659047.1"/>
    <property type="molecule type" value="Genomic_DNA"/>
</dbReference>